<dbReference type="PANTHER" id="PTHR44688">
    <property type="entry name" value="DNA-BINDING TRANSCRIPTIONAL ACTIVATOR DEVR_DOSR"/>
    <property type="match status" value="1"/>
</dbReference>
<keyword evidence="6" id="KW-1185">Reference proteome</keyword>
<dbReference type="Gene3D" id="3.40.50.300">
    <property type="entry name" value="P-loop containing nucleotide triphosphate hydrolases"/>
    <property type="match status" value="1"/>
</dbReference>
<dbReference type="Gene3D" id="1.25.40.10">
    <property type="entry name" value="Tetratricopeptide repeat domain"/>
    <property type="match status" value="1"/>
</dbReference>
<dbReference type="PRINTS" id="PR00038">
    <property type="entry name" value="HTHLUXR"/>
</dbReference>
<accession>A0ABX1MT77</accession>
<dbReference type="PANTHER" id="PTHR44688:SF16">
    <property type="entry name" value="DNA-BINDING TRANSCRIPTIONAL ACTIVATOR DEVR_DOSR"/>
    <property type="match status" value="1"/>
</dbReference>
<dbReference type="SMART" id="SM00421">
    <property type="entry name" value="HTH_LUXR"/>
    <property type="match status" value="1"/>
</dbReference>
<evidence type="ECO:0000313" key="5">
    <source>
        <dbReference type="EMBL" id="NMF91160.1"/>
    </source>
</evidence>
<evidence type="ECO:0000256" key="3">
    <source>
        <dbReference type="ARBA" id="ARBA00023163"/>
    </source>
</evidence>
<dbReference type="InterPro" id="IPR036388">
    <property type="entry name" value="WH-like_DNA-bd_sf"/>
</dbReference>
<proteinExistence type="predicted"/>
<sequence length="901" mass="98714">MTSAIGAAALPELVLKTTPPRAPRHLLLRPRLSLDEEQFRDRQVVVVQAPPGFGKTSLLAQWRREILARGAAVAWISVDEHTDPQRLLQSLVQAVRSGCGRPAFGRILIEGAGASASELEGVTAWLAEVAQTSLDLVLMVDEAERLPEASFALLSYLLHNAPPNLRLVVAARSGFEHEVADLCSYGYCVLLGAESLRFRLDETLDLVRNRFGTKVDTDTCARIHEIIEGWPLGLQLALAALESGGDPRLVVDALAARAGSRQDQLLGGLLAKLAPDDAAFLMRISVVDMLHPDLCGALTGVADAAERMARLMRDIPIFAVGDDGEWVRLHTLARDALRARLAELPAAEQADVHTRAMRWLEAHGMLEEAARHALAAGERDVAFGLAEQCLYEAALQGQVGMVLDWVELLPEAELDKRPRLRLAAAWVLALSERHDAAERLVARILEGADVDLGLRYECALIGSGAAYYGDEPDRCIALFEPWADAPPAREPRLLQMHANRLSVLAILRGDPALARRHQQQVPRGEYGVAYAYSARWGEFITGLSYLWEGQVRLVEEVLRPALVHADEALGRRHPLSCMLASLLAAAAYERDRVDEAAALLANRLDVLERTGTPETALLAYRTAARVAAAQGVEHRALDLLETLFAIGAARNMPRLCVVSLAEQARMHAGRFRPETCRALAQRVDDILAREEGKHGPVWQRMVELQRTMAHANAAIAAQDWRSARDALERAAPFAEGLKLGRAYIENMALRAWVLDRSSEHGRELLREAMDLAHTYGLVRVFVDAHPAIADWARSLSVDVSGDPEPGRSIAVARVLRPATPTPPRDAAGPRAIPSMVLTPKEREVLELLARNLSNKEVAQAMGVGEETVKWHLKNLFGKLDAANRKHVVRRAQLLGLLEGAE</sequence>
<dbReference type="Proteomes" id="UP000652074">
    <property type="component" value="Unassembled WGS sequence"/>
</dbReference>
<dbReference type="RefSeq" id="WP_169208485.1">
    <property type="nucleotide sequence ID" value="NZ_CP059560.1"/>
</dbReference>
<dbReference type="Gene3D" id="1.10.10.10">
    <property type="entry name" value="Winged helix-like DNA-binding domain superfamily/Winged helix DNA-binding domain"/>
    <property type="match status" value="1"/>
</dbReference>
<dbReference type="PROSITE" id="PS50043">
    <property type="entry name" value="HTH_LUXR_2"/>
    <property type="match status" value="1"/>
</dbReference>
<evidence type="ECO:0000256" key="2">
    <source>
        <dbReference type="ARBA" id="ARBA00023125"/>
    </source>
</evidence>
<reference evidence="5 6" key="1">
    <citation type="submission" date="2019-12" db="EMBL/GenBank/DDBJ databases">
        <title>Comparative genomics gives insights into the taxonomy of the Azoarcus-Aromatoleum group and reveals separate origins of nif in the plant-associated Azoarcus and non-plant-associated Aromatoleum sub-groups.</title>
        <authorList>
            <person name="Lafos M."/>
            <person name="Maluk M."/>
            <person name="Batista M."/>
            <person name="Junghare M."/>
            <person name="Carmona M."/>
            <person name="Faoro H."/>
            <person name="Cruz L.M."/>
            <person name="Battistoni F."/>
            <person name="De Souza E."/>
            <person name="Pedrosa F."/>
            <person name="Chen W.-M."/>
            <person name="Poole P.S."/>
            <person name="Dixon R.A."/>
            <person name="James E.K."/>
        </authorList>
    </citation>
    <scope>NUCLEOTIDE SEQUENCE [LARGE SCALE GENOMIC DNA]</scope>
    <source>
        <strain evidence="5 6">ToN1</strain>
    </source>
</reference>
<dbReference type="InterPro" id="IPR059106">
    <property type="entry name" value="WHD_MalT"/>
</dbReference>
<gene>
    <name evidence="5" type="ORF">GPA26_22105</name>
</gene>
<dbReference type="InterPro" id="IPR027417">
    <property type="entry name" value="P-loop_NTPase"/>
</dbReference>
<keyword evidence="2" id="KW-0238">DNA-binding</keyword>
<dbReference type="InterPro" id="IPR049945">
    <property type="entry name" value="AAA_22"/>
</dbReference>
<dbReference type="InterPro" id="IPR016032">
    <property type="entry name" value="Sig_transdc_resp-reg_C-effctor"/>
</dbReference>
<dbReference type="SUPFAM" id="SSF46894">
    <property type="entry name" value="C-terminal effector domain of the bipartite response regulators"/>
    <property type="match status" value="1"/>
</dbReference>
<dbReference type="CDD" id="cd06170">
    <property type="entry name" value="LuxR_C_like"/>
    <property type="match status" value="1"/>
</dbReference>
<dbReference type="Pfam" id="PF00196">
    <property type="entry name" value="GerE"/>
    <property type="match status" value="1"/>
</dbReference>
<dbReference type="Pfam" id="PF25873">
    <property type="entry name" value="WHD_MalT"/>
    <property type="match status" value="1"/>
</dbReference>
<feature type="domain" description="HTH luxR-type" evidence="4">
    <location>
        <begin position="830"/>
        <end position="895"/>
    </location>
</feature>
<comment type="caution">
    <text evidence="5">The sequence shown here is derived from an EMBL/GenBank/DDBJ whole genome shotgun (WGS) entry which is preliminary data.</text>
</comment>
<protein>
    <submittedName>
        <fullName evidence="5">AAA family ATPase</fullName>
    </submittedName>
</protein>
<dbReference type="Pfam" id="PF13401">
    <property type="entry name" value="AAA_22"/>
    <property type="match status" value="1"/>
</dbReference>
<name>A0ABX1MT77_9RHOO</name>
<dbReference type="InterPro" id="IPR011990">
    <property type="entry name" value="TPR-like_helical_dom_sf"/>
</dbReference>
<keyword evidence="1" id="KW-0805">Transcription regulation</keyword>
<dbReference type="EMBL" id="WTVR01000068">
    <property type="protein sequence ID" value="NMF91160.1"/>
    <property type="molecule type" value="Genomic_DNA"/>
</dbReference>
<organism evidence="5 6">
    <name type="scientific">Aromatoleum petrolei</name>
    <dbReference type="NCBI Taxonomy" id="76116"/>
    <lineage>
        <taxon>Bacteria</taxon>
        <taxon>Pseudomonadati</taxon>
        <taxon>Pseudomonadota</taxon>
        <taxon>Betaproteobacteria</taxon>
        <taxon>Rhodocyclales</taxon>
        <taxon>Rhodocyclaceae</taxon>
        <taxon>Aromatoleum</taxon>
    </lineage>
</organism>
<keyword evidence="3" id="KW-0804">Transcription</keyword>
<evidence type="ECO:0000259" key="4">
    <source>
        <dbReference type="PROSITE" id="PS50043"/>
    </source>
</evidence>
<dbReference type="InterPro" id="IPR000792">
    <property type="entry name" value="Tscrpt_reg_LuxR_C"/>
</dbReference>
<evidence type="ECO:0000313" key="6">
    <source>
        <dbReference type="Proteomes" id="UP000652074"/>
    </source>
</evidence>
<evidence type="ECO:0000256" key="1">
    <source>
        <dbReference type="ARBA" id="ARBA00023015"/>
    </source>
</evidence>
<dbReference type="SUPFAM" id="SSF52540">
    <property type="entry name" value="P-loop containing nucleoside triphosphate hydrolases"/>
    <property type="match status" value="1"/>
</dbReference>